<evidence type="ECO:0000313" key="5">
    <source>
        <dbReference type="Proteomes" id="UP000830115"/>
    </source>
</evidence>
<organism evidence="4 5">
    <name type="scientific">Streptomyces halobius</name>
    <dbReference type="NCBI Taxonomy" id="2879846"/>
    <lineage>
        <taxon>Bacteria</taxon>
        <taxon>Bacillati</taxon>
        <taxon>Actinomycetota</taxon>
        <taxon>Actinomycetes</taxon>
        <taxon>Kitasatosporales</taxon>
        <taxon>Streptomycetaceae</taxon>
        <taxon>Streptomyces</taxon>
    </lineage>
</organism>
<dbReference type="Gene3D" id="3.30.565.10">
    <property type="entry name" value="Histidine kinase-like ATPase, C-terminal domain"/>
    <property type="match status" value="1"/>
</dbReference>
<dbReference type="SMART" id="SM00091">
    <property type="entry name" value="PAS"/>
    <property type="match status" value="2"/>
</dbReference>
<dbReference type="Pfam" id="PF01590">
    <property type="entry name" value="GAF"/>
    <property type="match status" value="1"/>
</dbReference>
<dbReference type="Pfam" id="PF13581">
    <property type="entry name" value="HATPase_c_2"/>
    <property type="match status" value="1"/>
</dbReference>
<name>A0ABY4M9M5_9ACTN</name>
<accession>A0ABY4M9M5</accession>
<dbReference type="PROSITE" id="PS50112">
    <property type="entry name" value="PAS"/>
    <property type="match status" value="2"/>
</dbReference>
<sequence length="854" mass="91628">MAKLQENRQTGQQAWLNLADAAIFLLDAHGLVESWSPGAERLLGRKGADVVGLPVTALLAADDAARVAALAEECRERGSWTGLLSARGADDAQVGIEAQVVPVTDSTDRAHWLVLAVEASPLQGWQISRAVLERMVTQTPVGMAVVDTDLRFVWSNAALERFGGGPAQNRIGKRLGEIQPGLDAESLEVQMRRVLETGEQLIEYEHIGRPRSDPHRERAHSMSFVRLDDVNGRPIGVCYTVLDITERYQNRQRLTLLDRASQYIGRTLDVMQTAQDLADVAVPHLADFVAVDLLDSVIRGGEPVSGPLSDADMVLLRRAGQQSLREGVPESVVDIGDMATYHAWSPPIRCLAGGGSWRTERLDPLSPEWAANIPGDRHAHFLDLGLHTAMVVPIRARGMSMGVTAFFRSQHDEAFSADDLSLAEEFVARAAVCIDNARRYTRERGAALALQRSLLPHEVPQQDAVRVASSYRPADALADAGGDWFDVIALSGARVALVVGDVTGHGIDAVATMGRLRTAVQTLAALELRPDELLGHLDDLVGRVSDEAATAALRNESAADAPPVAVHLPGADAGVRGSSCLYAVYDPLSRCCTMASAGHPAPAMVAPDGRVHFADLSIGPRLGVGGLPFEAVESVVPEGSVLALYTDGLLTGRVPGEAGDTGTERLRRALETPHVSLDALCETVIESLVPARPFDDVTLLLAATRSLDEDRYASWDLPTDPAVVSRARGMAADQLTDWGLADLVVTTELVVSELVTNAIRYGSGPIRLRLILGHTLTCEVCDGSSTSPYLRHPRATDEGGRGLFLVSQFTHRWGTRYTTDGKILWTEQLLTPNDPDGAEKGPEPSVAGGGGRNP</sequence>
<dbReference type="InterPro" id="IPR036890">
    <property type="entry name" value="HATPase_C_sf"/>
</dbReference>
<dbReference type="Pfam" id="PF00989">
    <property type="entry name" value="PAS"/>
    <property type="match status" value="1"/>
</dbReference>
<dbReference type="InterPro" id="IPR013767">
    <property type="entry name" value="PAS_fold"/>
</dbReference>
<dbReference type="Gene3D" id="3.30.450.40">
    <property type="match status" value="1"/>
</dbReference>
<keyword evidence="5" id="KW-1185">Reference proteome</keyword>
<evidence type="ECO:0000259" key="3">
    <source>
        <dbReference type="PROSITE" id="PS50112"/>
    </source>
</evidence>
<keyword evidence="1" id="KW-0378">Hydrolase</keyword>
<dbReference type="InterPro" id="IPR003018">
    <property type="entry name" value="GAF"/>
</dbReference>
<gene>
    <name evidence="4" type="ORF">K9S39_21475</name>
</gene>
<dbReference type="CDD" id="cd16936">
    <property type="entry name" value="HATPase_RsbW-like"/>
    <property type="match status" value="1"/>
</dbReference>
<dbReference type="SMART" id="SM00331">
    <property type="entry name" value="PP2C_SIG"/>
    <property type="match status" value="1"/>
</dbReference>
<dbReference type="InterPro" id="IPR003594">
    <property type="entry name" value="HATPase_dom"/>
</dbReference>
<dbReference type="CDD" id="cd00130">
    <property type="entry name" value="PAS"/>
    <property type="match status" value="1"/>
</dbReference>
<dbReference type="NCBIfam" id="TIGR00229">
    <property type="entry name" value="sensory_box"/>
    <property type="match status" value="2"/>
</dbReference>
<dbReference type="Proteomes" id="UP000830115">
    <property type="component" value="Chromosome"/>
</dbReference>
<dbReference type="InterPro" id="IPR052016">
    <property type="entry name" value="Bact_Sigma-Reg"/>
</dbReference>
<feature type="domain" description="PAS" evidence="3">
    <location>
        <begin position="16"/>
        <end position="78"/>
    </location>
</feature>
<evidence type="ECO:0000313" key="4">
    <source>
        <dbReference type="EMBL" id="UQA94102.1"/>
    </source>
</evidence>
<proteinExistence type="predicted"/>
<dbReference type="InterPro" id="IPR029016">
    <property type="entry name" value="GAF-like_dom_sf"/>
</dbReference>
<dbReference type="RefSeq" id="WP_248864982.1">
    <property type="nucleotide sequence ID" value="NZ_CP086322.1"/>
</dbReference>
<dbReference type="Pfam" id="PF07228">
    <property type="entry name" value="SpoIIE"/>
    <property type="match status" value="1"/>
</dbReference>
<protein>
    <submittedName>
        <fullName evidence="4">SpoIIE family protein phosphatase</fullName>
    </submittedName>
</protein>
<dbReference type="InterPro" id="IPR013656">
    <property type="entry name" value="PAS_4"/>
</dbReference>
<evidence type="ECO:0000256" key="2">
    <source>
        <dbReference type="SAM" id="MobiDB-lite"/>
    </source>
</evidence>
<dbReference type="PANTHER" id="PTHR43156">
    <property type="entry name" value="STAGE II SPORULATION PROTEIN E-RELATED"/>
    <property type="match status" value="1"/>
</dbReference>
<dbReference type="SUPFAM" id="SSF55781">
    <property type="entry name" value="GAF domain-like"/>
    <property type="match status" value="1"/>
</dbReference>
<dbReference type="SUPFAM" id="SSF55785">
    <property type="entry name" value="PYP-like sensor domain (PAS domain)"/>
    <property type="match status" value="2"/>
</dbReference>
<reference evidence="4" key="1">
    <citation type="submission" date="2021-10" db="EMBL/GenBank/DDBJ databases">
        <title>Streptomyces nigrumlapis sp.nov.,an antimicrobial producing actinobacterium isolated from Black Gobi rocks.</title>
        <authorList>
            <person name="Wen Y."/>
            <person name="Zhang W."/>
            <person name="Liu X.G."/>
        </authorList>
    </citation>
    <scope>NUCLEOTIDE SEQUENCE</scope>
    <source>
        <strain evidence="4">ST13-2-2</strain>
    </source>
</reference>
<dbReference type="InterPro" id="IPR035965">
    <property type="entry name" value="PAS-like_dom_sf"/>
</dbReference>
<feature type="region of interest" description="Disordered" evidence="2">
    <location>
        <begin position="830"/>
        <end position="854"/>
    </location>
</feature>
<dbReference type="Gene3D" id="3.30.450.20">
    <property type="entry name" value="PAS domain"/>
    <property type="match status" value="2"/>
</dbReference>
<dbReference type="InterPro" id="IPR036457">
    <property type="entry name" value="PPM-type-like_dom_sf"/>
</dbReference>
<dbReference type="SUPFAM" id="SSF55874">
    <property type="entry name" value="ATPase domain of HSP90 chaperone/DNA topoisomerase II/histidine kinase"/>
    <property type="match status" value="1"/>
</dbReference>
<dbReference type="PANTHER" id="PTHR43156:SF2">
    <property type="entry name" value="STAGE II SPORULATION PROTEIN E"/>
    <property type="match status" value="1"/>
</dbReference>
<dbReference type="InterPro" id="IPR000014">
    <property type="entry name" value="PAS"/>
</dbReference>
<feature type="domain" description="PAS" evidence="3">
    <location>
        <begin position="128"/>
        <end position="198"/>
    </location>
</feature>
<dbReference type="EMBL" id="CP086322">
    <property type="protein sequence ID" value="UQA94102.1"/>
    <property type="molecule type" value="Genomic_DNA"/>
</dbReference>
<evidence type="ECO:0000256" key="1">
    <source>
        <dbReference type="ARBA" id="ARBA00022801"/>
    </source>
</evidence>
<dbReference type="Pfam" id="PF08448">
    <property type="entry name" value="PAS_4"/>
    <property type="match status" value="1"/>
</dbReference>
<dbReference type="InterPro" id="IPR001932">
    <property type="entry name" value="PPM-type_phosphatase-like_dom"/>
</dbReference>
<dbReference type="Gene3D" id="3.60.40.10">
    <property type="entry name" value="PPM-type phosphatase domain"/>
    <property type="match status" value="1"/>
</dbReference>